<organism evidence="1 2">
    <name type="scientific">Neophaeococcomyces mojaviensis</name>
    <dbReference type="NCBI Taxonomy" id="3383035"/>
    <lineage>
        <taxon>Eukaryota</taxon>
        <taxon>Fungi</taxon>
        <taxon>Dikarya</taxon>
        <taxon>Ascomycota</taxon>
        <taxon>Pezizomycotina</taxon>
        <taxon>Eurotiomycetes</taxon>
        <taxon>Chaetothyriomycetidae</taxon>
        <taxon>Chaetothyriales</taxon>
        <taxon>Chaetothyriales incertae sedis</taxon>
        <taxon>Neophaeococcomyces</taxon>
    </lineage>
</organism>
<evidence type="ECO:0000313" key="1">
    <source>
        <dbReference type="EMBL" id="KAJ9650623.1"/>
    </source>
</evidence>
<evidence type="ECO:0000313" key="2">
    <source>
        <dbReference type="Proteomes" id="UP001172386"/>
    </source>
</evidence>
<dbReference type="EMBL" id="JAPDRQ010000325">
    <property type="protein sequence ID" value="KAJ9650623.1"/>
    <property type="molecule type" value="Genomic_DNA"/>
</dbReference>
<sequence length="926" mass="102092">MLFRSLVAISLGAVLVVGQQSCPGYRASNVQQTSNGLTADLTLAGSACNIYGTDLPNLTLTVEYQTANRLHVLIEDRNKTVYQVPNDIFSRPSSSNGASSSNSVLRFTYTESPFSFAVARSDGEALFNTSGSPLVFESQYLNLRTSLPTNPNLYGLGEHSDSFRLNTTNYTRTFWNRDAYSIPSGTNLYGTHPTYIDHRGENGTHAVILLNSNGIEVKINDTAGQYLEYNTLGGVFDFYFLAGPTPVETSNQIAQVVGTPANIPYSGLGFHQCRYGYRDVYEVAGVVLNYSQAGIPLETMWTDIDYMYSRWIFTVDPDRFPMPKMRELVSHLHAHQQKYTVMVDPATAYQPNASYGAFQAGVQQDIFLKTSNGSLYQGVVWPGPTVFPDWFNPNTQAYWNQQFNSFFSADTGIDIDFLWIDMNEAANFCNWPCSNPAQYAADNKFPPAPPPVRNSSPIALPGFPPDFQPQNTSSKVKRQAPSSGTMKGLPGRNLVSPPYQIQNAAGSLSNKTINTDLIHYNGLTEYDTHNLYGTMMSNHSTNAMMSRRPEQRTMVITRSTFLGAGKYVGHWLGDNISDWPHYRISIAQMLAFSSIFQIPMVGSDVCGFGGNTTEQLCARWMTLGAFYPFYRNHNELGSISQEAYRWASVAAASRYAIDIRYRMLDYFYTAFYEQTVDGTPSLNPLFYIYPNDSNTFAVDLQYFFGKAVLLSPVTEENSTSVDVYLPNDIFYDWNNGFSPVRGNGAATTLHNISYEQIPIHIRGGTILPLRVNSSNTTTELRKQGFHLLVAQGLDGTASGTLYIDDGLSLTQPSQTYISFSWDGQRLSMNGTYGYAAGVSISRISILGASSQPQTITYNGNALSSQYNSSTRVVTILAQIPLTGNASLTISGPAAYTGTARASKSPNLVVLASSSVLVALAYVMGIW</sequence>
<reference evidence="1" key="1">
    <citation type="submission" date="2022-10" db="EMBL/GenBank/DDBJ databases">
        <title>Culturing micro-colonial fungi from biological soil crusts in the Mojave desert and describing Neophaeococcomyces mojavensis, and introducing the new genera and species Taxawa tesnikishii.</title>
        <authorList>
            <person name="Kurbessoian T."/>
            <person name="Stajich J.E."/>
        </authorList>
    </citation>
    <scope>NUCLEOTIDE SEQUENCE</scope>
    <source>
        <strain evidence="1">JES_112</strain>
    </source>
</reference>
<protein>
    <submittedName>
        <fullName evidence="1">Uncharacterized protein</fullName>
    </submittedName>
</protein>
<comment type="caution">
    <text evidence="1">The sequence shown here is derived from an EMBL/GenBank/DDBJ whole genome shotgun (WGS) entry which is preliminary data.</text>
</comment>
<gene>
    <name evidence="1" type="ORF">H2198_010078</name>
</gene>
<accession>A0ACC2ZSR5</accession>
<keyword evidence="2" id="KW-1185">Reference proteome</keyword>
<dbReference type="Proteomes" id="UP001172386">
    <property type="component" value="Unassembled WGS sequence"/>
</dbReference>
<name>A0ACC2ZSR5_9EURO</name>
<proteinExistence type="predicted"/>